<evidence type="ECO:0000256" key="7">
    <source>
        <dbReference type="PIRSR" id="PIRSR602403-1"/>
    </source>
</evidence>
<evidence type="ECO:0000256" key="4">
    <source>
        <dbReference type="ARBA" id="ARBA00023002"/>
    </source>
</evidence>
<keyword evidence="4 8" id="KW-0560">Oxidoreductase</keyword>
<dbReference type="SUPFAM" id="SSF48264">
    <property type="entry name" value="Cytochrome P450"/>
    <property type="match status" value="1"/>
</dbReference>
<comment type="cofactor">
    <cofactor evidence="1 7">
        <name>heme</name>
        <dbReference type="ChEBI" id="CHEBI:30413"/>
    </cofactor>
</comment>
<dbReference type="GO" id="GO:0020037">
    <property type="term" value="F:heme binding"/>
    <property type="evidence" value="ECO:0007669"/>
    <property type="project" value="InterPro"/>
</dbReference>
<keyword evidence="5 7" id="KW-0408">Iron</keyword>
<evidence type="ECO:0000256" key="3">
    <source>
        <dbReference type="ARBA" id="ARBA00022723"/>
    </source>
</evidence>
<dbReference type="InterPro" id="IPR001128">
    <property type="entry name" value="Cyt_P450"/>
</dbReference>
<name>A0AAN6X7T1_9PEZI</name>
<reference evidence="9" key="2">
    <citation type="submission" date="2023-05" db="EMBL/GenBank/DDBJ databases">
        <authorList>
            <consortium name="Lawrence Berkeley National Laboratory"/>
            <person name="Steindorff A."/>
            <person name="Hensen N."/>
            <person name="Bonometti L."/>
            <person name="Westerberg I."/>
            <person name="Brannstrom I.O."/>
            <person name="Guillou S."/>
            <person name="Cros-Aarteil S."/>
            <person name="Calhoun S."/>
            <person name="Haridas S."/>
            <person name="Kuo A."/>
            <person name="Mondo S."/>
            <person name="Pangilinan J."/>
            <person name="Riley R."/>
            <person name="Labutti K."/>
            <person name="Andreopoulos B."/>
            <person name="Lipzen A."/>
            <person name="Chen C."/>
            <person name="Yanf M."/>
            <person name="Daum C."/>
            <person name="Ng V."/>
            <person name="Clum A."/>
            <person name="Ohm R."/>
            <person name="Martin F."/>
            <person name="Silar P."/>
            <person name="Natvig D."/>
            <person name="Lalanne C."/>
            <person name="Gautier V."/>
            <person name="Ament-Velasquez S.L."/>
            <person name="Kruys A."/>
            <person name="Hutchinson M.I."/>
            <person name="Powell A.J."/>
            <person name="Barry K."/>
            <person name="Miller A.N."/>
            <person name="Grigoriev I.V."/>
            <person name="Debuchy R."/>
            <person name="Gladieux P."/>
            <person name="Thoren M.H."/>
            <person name="Johannesson H."/>
        </authorList>
    </citation>
    <scope>NUCLEOTIDE SEQUENCE</scope>
    <source>
        <strain evidence="9">CBS 315.58</strain>
    </source>
</reference>
<dbReference type="PANTHER" id="PTHR46206">
    <property type="entry name" value="CYTOCHROME P450"/>
    <property type="match status" value="1"/>
</dbReference>
<proteinExistence type="inferred from homology"/>
<evidence type="ECO:0000313" key="10">
    <source>
        <dbReference type="Proteomes" id="UP001303160"/>
    </source>
</evidence>
<comment type="caution">
    <text evidence="9">The sequence shown here is derived from an EMBL/GenBank/DDBJ whole genome shotgun (WGS) entry which is preliminary data.</text>
</comment>
<dbReference type="Proteomes" id="UP001303160">
    <property type="component" value="Unassembled WGS sequence"/>
</dbReference>
<protein>
    <submittedName>
        <fullName evidence="9">Cytochrome P450 E-class, group IV</fullName>
    </submittedName>
</protein>
<organism evidence="9 10">
    <name type="scientific">Triangularia verruculosa</name>
    <dbReference type="NCBI Taxonomy" id="2587418"/>
    <lineage>
        <taxon>Eukaryota</taxon>
        <taxon>Fungi</taxon>
        <taxon>Dikarya</taxon>
        <taxon>Ascomycota</taxon>
        <taxon>Pezizomycotina</taxon>
        <taxon>Sordariomycetes</taxon>
        <taxon>Sordariomycetidae</taxon>
        <taxon>Sordariales</taxon>
        <taxon>Podosporaceae</taxon>
        <taxon>Triangularia</taxon>
    </lineage>
</organism>
<keyword evidence="7 8" id="KW-0349">Heme</keyword>
<accession>A0AAN6X7T1</accession>
<dbReference type="EMBL" id="MU864005">
    <property type="protein sequence ID" value="KAK4195708.1"/>
    <property type="molecule type" value="Genomic_DNA"/>
</dbReference>
<dbReference type="InterPro" id="IPR017972">
    <property type="entry name" value="Cyt_P450_CS"/>
</dbReference>
<reference evidence="9" key="1">
    <citation type="journal article" date="2023" name="Mol. Phylogenet. Evol.">
        <title>Genome-scale phylogeny and comparative genomics of the fungal order Sordariales.</title>
        <authorList>
            <person name="Hensen N."/>
            <person name="Bonometti L."/>
            <person name="Westerberg I."/>
            <person name="Brannstrom I.O."/>
            <person name="Guillou S."/>
            <person name="Cros-Aarteil S."/>
            <person name="Calhoun S."/>
            <person name="Haridas S."/>
            <person name="Kuo A."/>
            <person name="Mondo S."/>
            <person name="Pangilinan J."/>
            <person name="Riley R."/>
            <person name="LaButti K."/>
            <person name="Andreopoulos B."/>
            <person name="Lipzen A."/>
            <person name="Chen C."/>
            <person name="Yan M."/>
            <person name="Daum C."/>
            <person name="Ng V."/>
            <person name="Clum A."/>
            <person name="Steindorff A."/>
            <person name="Ohm R.A."/>
            <person name="Martin F."/>
            <person name="Silar P."/>
            <person name="Natvig D.O."/>
            <person name="Lalanne C."/>
            <person name="Gautier V."/>
            <person name="Ament-Velasquez S.L."/>
            <person name="Kruys A."/>
            <person name="Hutchinson M.I."/>
            <person name="Powell A.J."/>
            <person name="Barry K."/>
            <person name="Miller A.N."/>
            <person name="Grigoriev I.V."/>
            <person name="Debuchy R."/>
            <person name="Gladieux P."/>
            <person name="Hiltunen Thoren M."/>
            <person name="Johannesson H."/>
        </authorList>
    </citation>
    <scope>NUCLEOTIDE SEQUENCE</scope>
    <source>
        <strain evidence="9">CBS 315.58</strain>
    </source>
</reference>
<evidence type="ECO:0000256" key="8">
    <source>
        <dbReference type="RuleBase" id="RU000461"/>
    </source>
</evidence>
<dbReference type="InterPro" id="IPR036396">
    <property type="entry name" value="Cyt_P450_sf"/>
</dbReference>
<evidence type="ECO:0000256" key="1">
    <source>
        <dbReference type="ARBA" id="ARBA00001971"/>
    </source>
</evidence>
<dbReference type="AlphaFoldDB" id="A0AAN6X7T1"/>
<dbReference type="Pfam" id="PF00067">
    <property type="entry name" value="p450"/>
    <property type="match status" value="1"/>
</dbReference>
<sequence>MMAPTETLLQTLAAKLPLLLSTAGVLLVVFLGQALLKENPLANFPVALDDLPSDEKRRQAYLTKARDVYAAGYKKFKDSVFRIITSNKFNVIIIPPKYLNELKNLPDDTVSFDGAIEQTMHAKYTKLEVGHKLIPHIVKSNLTPSLVRLNPTIAEEVQESFRREMPECDDWTPVNINYKLLRIVAMVSGRVFIGPELSRSEEYVDAAINYTIDLMRARQAVDTMRPWLRPFLANRLPQVKKLNERLAQADAFIRPIVAERRKLKKEEAPDDMLQWMLDGQSERFGGEYKTETLARLQLGISFAAIHTTTMTTTNVFYNLAAYPQYVSELREEVRDVLAQHNNTFTSAALQAMKKVDSFIKETMRVNPGGFASFQRRVNKPFTLSNGQVIPADVMIEVAAHALAQDPAVFENPQQFDPWRFYNIRQKAREQGAVEEAAQNQFVSVNPLVLTFGYGRHACPGRFFAANEIKMIIANTIMMYDMRLMDGHDERYRNLDFGVSSVPDPTKELLFRRVQIV</sequence>
<dbReference type="InterPro" id="IPR002403">
    <property type="entry name" value="Cyt_P450_E_grp-IV"/>
</dbReference>
<dbReference type="GO" id="GO:0004497">
    <property type="term" value="F:monooxygenase activity"/>
    <property type="evidence" value="ECO:0007669"/>
    <property type="project" value="UniProtKB-KW"/>
</dbReference>
<dbReference type="PROSITE" id="PS00086">
    <property type="entry name" value="CYTOCHROME_P450"/>
    <property type="match status" value="1"/>
</dbReference>
<gene>
    <name evidence="9" type="ORF">QBC40DRAFT_288631</name>
</gene>
<evidence type="ECO:0000256" key="2">
    <source>
        <dbReference type="ARBA" id="ARBA00010617"/>
    </source>
</evidence>
<dbReference type="CDD" id="cd11041">
    <property type="entry name" value="CYP503A1-like"/>
    <property type="match status" value="1"/>
</dbReference>
<dbReference type="PANTHER" id="PTHR46206:SF7">
    <property type="entry name" value="P450, PUTATIVE (EUROFUNG)-RELATED"/>
    <property type="match status" value="1"/>
</dbReference>
<dbReference type="GO" id="GO:0005506">
    <property type="term" value="F:iron ion binding"/>
    <property type="evidence" value="ECO:0007669"/>
    <property type="project" value="InterPro"/>
</dbReference>
<evidence type="ECO:0000256" key="5">
    <source>
        <dbReference type="ARBA" id="ARBA00023004"/>
    </source>
</evidence>
<keyword evidence="10" id="KW-1185">Reference proteome</keyword>
<feature type="binding site" description="axial binding residue" evidence="7">
    <location>
        <position position="458"/>
    </location>
    <ligand>
        <name>heme</name>
        <dbReference type="ChEBI" id="CHEBI:30413"/>
    </ligand>
    <ligandPart>
        <name>Fe</name>
        <dbReference type="ChEBI" id="CHEBI:18248"/>
    </ligandPart>
</feature>
<evidence type="ECO:0000313" key="9">
    <source>
        <dbReference type="EMBL" id="KAK4195708.1"/>
    </source>
</evidence>
<dbReference type="GO" id="GO:0016705">
    <property type="term" value="F:oxidoreductase activity, acting on paired donors, with incorporation or reduction of molecular oxygen"/>
    <property type="evidence" value="ECO:0007669"/>
    <property type="project" value="InterPro"/>
</dbReference>
<dbReference type="PRINTS" id="PR00465">
    <property type="entry name" value="EP450IV"/>
</dbReference>
<keyword evidence="3 7" id="KW-0479">Metal-binding</keyword>
<dbReference type="Gene3D" id="1.10.630.10">
    <property type="entry name" value="Cytochrome P450"/>
    <property type="match status" value="1"/>
</dbReference>
<evidence type="ECO:0000256" key="6">
    <source>
        <dbReference type="ARBA" id="ARBA00023033"/>
    </source>
</evidence>
<keyword evidence="6 8" id="KW-0503">Monooxygenase</keyword>
<comment type="similarity">
    <text evidence="2 8">Belongs to the cytochrome P450 family.</text>
</comment>